<dbReference type="Gene3D" id="1.10.287.110">
    <property type="entry name" value="DnaJ domain"/>
    <property type="match status" value="1"/>
</dbReference>
<evidence type="ECO:0000256" key="3">
    <source>
        <dbReference type="ARBA" id="ARBA00022989"/>
    </source>
</evidence>
<comment type="subcellular location">
    <subcellularLocation>
        <location evidence="1">Membrane</location>
        <topology evidence="1">Multi-pass membrane protein</topology>
    </subcellularLocation>
</comment>
<dbReference type="InterPro" id="IPR036869">
    <property type="entry name" value="J_dom_sf"/>
</dbReference>
<feature type="compositionally biased region" description="Polar residues" evidence="5">
    <location>
        <begin position="1752"/>
        <end position="1770"/>
    </location>
</feature>
<feature type="compositionally biased region" description="Acidic residues" evidence="5">
    <location>
        <begin position="1786"/>
        <end position="1795"/>
    </location>
</feature>
<dbReference type="SMART" id="SM00271">
    <property type="entry name" value="DnaJ"/>
    <property type="match status" value="1"/>
</dbReference>
<feature type="compositionally biased region" description="Low complexity" evidence="5">
    <location>
        <begin position="1699"/>
        <end position="1716"/>
    </location>
</feature>
<dbReference type="InterPro" id="IPR049453">
    <property type="entry name" value="Memb_transporter_dom"/>
</dbReference>
<name>A0A151GQD2_DRECN</name>
<dbReference type="PANTHER" id="PTHR37994:SF4">
    <property type="entry name" value="ER TRANSPORTER 6TM N-TERMINAL DOMAIN-CONTAINING PROTEIN-RELATED"/>
    <property type="match status" value="1"/>
</dbReference>
<dbReference type="InParanoid" id="A0A151GQD2"/>
<feature type="compositionally biased region" description="Polar residues" evidence="5">
    <location>
        <begin position="1484"/>
        <end position="1494"/>
    </location>
</feature>
<accession>A0A151GQD2</accession>
<feature type="compositionally biased region" description="Basic and acidic residues" evidence="5">
    <location>
        <begin position="1430"/>
        <end position="1440"/>
    </location>
</feature>
<feature type="transmembrane region" description="Helical" evidence="6">
    <location>
        <begin position="661"/>
        <end position="678"/>
    </location>
</feature>
<dbReference type="RefSeq" id="XP_040658658.1">
    <property type="nucleotide sequence ID" value="XM_040797775.1"/>
</dbReference>
<keyword evidence="4 6" id="KW-0472">Membrane</keyword>
<dbReference type="Pfam" id="PF13515">
    <property type="entry name" value="FUSC_2"/>
    <property type="match status" value="1"/>
</dbReference>
<evidence type="ECO:0000256" key="2">
    <source>
        <dbReference type="ARBA" id="ARBA00022692"/>
    </source>
</evidence>
<proteinExistence type="predicted"/>
<dbReference type="SUPFAM" id="SSF46565">
    <property type="entry name" value="Chaperone J-domain"/>
    <property type="match status" value="1"/>
</dbReference>
<feature type="transmembrane region" description="Helical" evidence="6">
    <location>
        <begin position="789"/>
        <end position="810"/>
    </location>
</feature>
<feature type="compositionally biased region" description="Basic and acidic residues" evidence="5">
    <location>
        <begin position="1668"/>
        <end position="1681"/>
    </location>
</feature>
<comment type="caution">
    <text evidence="8">The sequence shown here is derived from an EMBL/GenBank/DDBJ whole genome shotgun (WGS) entry which is preliminary data.</text>
</comment>
<evidence type="ECO:0000256" key="4">
    <source>
        <dbReference type="ARBA" id="ARBA00023136"/>
    </source>
</evidence>
<dbReference type="Proteomes" id="UP000076580">
    <property type="component" value="Chromosome 01"/>
</dbReference>
<evidence type="ECO:0000259" key="7">
    <source>
        <dbReference type="PROSITE" id="PS50076"/>
    </source>
</evidence>
<feature type="compositionally biased region" description="Basic and acidic residues" evidence="5">
    <location>
        <begin position="1394"/>
        <end position="1405"/>
    </location>
</feature>
<feature type="region of interest" description="Disordered" evidence="5">
    <location>
        <begin position="563"/>
        <end position="629"/>
    </location>
</feature>
<feature type="transmembrane region" description="Helical" evidence="6">
    <location>
        <begin position="684"/>
        <end position="705"/>
    </location>
</feature>
<evidence type="ECO:0000256" key="1">
    <source>
        <dbReference type="ARBA" id="ARBA00004141"/>
    </source>
</evidence>
<evidence type="ECO:0000313" key="8">
    <source>
        <dbReference type="EMBL" id="KYK59306.1"/>
    </source>
</evidence>
<sequence length="2051" mass="225366">MAPSNPLRRLVAIIWGDVQANAPWQRIVKTSIGCTVAMTIAILPALKAKAVVLIPMVAVLAHPGQRMGVMVESLLMIFFGALLGLSWALLGLFLSSLVETNPAASYTIRAIFLLVSALAHGFIRSSTPRLFPFAFFLLIISLMTIQLPSDATTSLFTALYIPILLGGGVVLVVNLSIFPELSSSYLGSSTIDALSETIETLTRATHWFVTPGGDAEEARLAKDLQAGLGAALTSVSSRGGYERRLHGTWRSVRSFLSQLPSPFTTPKSPSAYANVPPLLTTLAHMTAQKSVLRTQLSRCKAAQDEINFEVSVSALPPIGMRPISTQHMSGMVKNTIILIGACENKFIVIGKGEDDVGDDLHLEKGHEAGTKTPPPTPITRPKFSKSESYAAKVNSVRPVKEIETGSAQLLESILARIRPPVQDFEASLGDAVNLVTSCLAYCYDVPKLPSGAFAPKGILLEEVDLRIDQFTNAIAVFDARSAEELKQAAMETGQTVDFMPRMETFLVSSFILAFRDAAIQVLNMLRHARYLVDKRQRHHGRSRLWLPQYTSFRRWLSTGGESDGMVLPDSAKKAARTGKRDRSSPSQHDETAPPYDESGEKRTTDEESLTGRDGKSEERKAAPTKLSRKKAEATNLALLPRVRSMAADGIEWTQQSEDLHYALKLSIALFLVTWPAFVSSWNAWYTSVNGIWAPLQLILVFEVAIGTSMYSFVIRLIGVLFGCIIGFLAAEIGNGNRIAVVAFLVLGIVPSVYVQVATKYVKAGIVSTFSMSVVALAAVNQSTPAYKVFYMRLAAFLIGGCVAVLVEVAIAPVRARDRLVESLSASVRQVQRMQTSMAVGIDTPDRLDIRSHARLVRFNHARDKAQGALTAAETFLPFCLNEPRLKGSFKPLAPIYKEIIYVLHQIIDRMDNVVQLRRAYGSSILEDLNTQVYAYRRNVAASCVLILFSVNEALTTWLPLPQFIPSARVALLRLINRVRLVLMSQGSASSADDDADQRRETMGELDEETASLITKRKFLSWNASTAGMMEIIEYQEELMELVKLLVGVNAFRSGMLERPDYRHYVRSIESNQAKLGKVRSDGTDGSANEQGESRTSSETGVRADRLRKFATAEQAANRPLQAGPADGGTGEEEEDGIPHSLQRIGPAMAPTRDYYADLELPTTADIQDVKKQFRKLALKYHPDRNPGREQEVNSKFQVIQSAHEILSDPTQKQKYDATLSRSRGPGASGVKGNPWANVGQHFPPPPRRNTAARNATSGTSGAQRWQTRFSHGVPPTAKQPAGSDPEAKKNAARAFENMRKTHSQGTAKNPPQDGRPSQTPPAPPPRTESQKQRAQASFGARKTGYQPRSGVSGDEPPVSASNYYSKMNAEQSNPPRPPPRPAQSGTMPDPLSQFRDRDHFSDSRQRSPYSSHGGEKTDPFDGVPLSRAKSTKESYRRDDSSSSDNGSFDKHKHRSSSVPKARRQDDAAYGVNAAREKDGRSRSANENTDGVSDTSFKHRDEPADRSSSGQSQWQDKRNAQNKSDTGPSMYGTPCDQPSLPSVFASYRNHDDGCLSSWQTLHEYDAGRVYRSREDSSPELAPSGNQDALRSLAPFELRQHLILDRLISNKGAGVPPDLTTKNAHVMTDFCHGDKLADMDLHDSFSYSTDDDAFQKASYSPEPKGFSRSSIDDINTKFGHDKGPSTWQFSASNGEQDGYTPGRSPSGSRGSRCSPLRSAATPRSDASNLEPQREGTATGFNADGWSDKFGPQTFVPQPTAGVSTSPMRPNRTNSRRVKRATTGNAAMVDDESSDGETYEWRGRNSQVPPRGTDSPQAMDIDSPPSDTPESPVEANGVRNIPVEPSRPEWRSGNVNAFTGDAKPPERPAKIHMDANAVGSEDCEEFRATLADLKNVAPFAHQPSGLRSMDDLKENLPFDSKASDQLPMELPKVQPLLFPASPEAPRLPSAIGMSGVKPSVEVWSKYLDEFKIYLQKWDEFNGQVVDHFATRKAHVARTRGSKGYGFLGARSDGDVQEYYNWVQQDGDVRRRWNAACEEHERHLREFMAFREKMK</sequence>
<evidence type="ECO:0000256" key="6">
    <source>
        <dbReference type="SAM" id="Phobius"/>
    </source>
</evidence>
<evidence type="ECO:0000313" key="9">
    <source>
        <dbReference type="Proteomes" id="UP000076580"/>
    </source>
</evidence>
<dbReference type="GeneID" id="63713079"/>
<organism evidence="8 9">
    <name type="scientific">Drechmeria coniospora</name>
    <name type="common">Nematophagous fungus</name>
    <name type="synonym">Meria coniospora</name>
    <dbReference type="NCBI Taxonomy" id="98403"/>
    <lineage>
        <taxon>Eukaryota</taxon>
        <taxon>Fungi</taxon>
        <taxon>Dikarya</taxon>
        <taxon>Ascomycota</taxon>
        <taxon>Pezizomycotina</taxon>
        <taxon>Sordariomycetes</taxon>
        <taxon>Hypocreomycetidae</taxon>
        <taxon>Hypocreales</taxon>
        <taxon>Ophiocordycipitaceae</taxon>
        <taxon>Drechmeria</taxon>
    </lineage>
</organism>
<dbReference type="PANTHER" id="PTHR37994">
    <property type="entry name" value="ARAE_2_N DOMAIN-CONTAINING PROTEIN-RELATED"/>
    <property type="match status" value="1"/>
</dbReference>
<feature type="domain" description="J" evidence="7">
    <location>
        <begin position="1153"/>
        <end position="1219"/>
    </location>
</feature>
<feature type="compositionally biased region" description="Basic and acidic residues" evidence="5">
    <location>
        <begin position="1495"/>
        <end position="1504"/>
    </location>
</feature>
<feature type="compositionally biased region" description="Polar residues" evidence="5">
    <location>
        <begin position="1683"/>
        <end position="1693"/>
    </location>
</feature>
<dbReference type="CDD" id="cd06257">
    <property type="entry name" value="DnaJ"/>
    <property type="match status" value="1"/>
</dbReference>
<keyword evidence="2 6" id="KW-0812">Transmembrane</keyword>
<keyword evidence="9" id="KW-1185">Reference proteome</keyword>
<dbReference type="PRINTS" id="PR00625">
    <property type="entry name" value="JDOMAIN"/>
</dbReference>
<feature type="region of interest" description="Disordered" evidence="5">
    <location>
        <begin position="1075"/>
        <end position="1144"/>
    </location>
</feature>
<feature type="compositionally biased region" description="Basic and acidic residues" evidence="5">
    <location>
        <begin position="1474"/>
        <end position="1483"/>
    </location>
</feature>
<reference evidence="8 9" key="1">
    <citation type="journal article" date="2016" name="Sci. Rep.">
        <title>Insights into Adaptations to a Near-Obligate Nematode Endoparasitic Lifestyle from the Finished Genome of Drechmeria coniospora.</title>
        <authorList>
            <person name="Zhang L."/>
            <person name="Zhou Z."/>
            <person name="Guo Q."/>
            <person name="Fokkens L."/>
            <person name="Miskei M."/>
            <person name="Pocsi I."/>
            <person name="Zhang W."/>
            <person name="Chen M."/>
            <person name="Wang L."/>
            <person name="Sun Y."/>
            <person name="Donzelli B.G."/>
            <person name="Gibson D.M."/>
            <person name="Nelson D.R."/>
            <person name="Luo J.G."/>
            <person name="Rep M."/>
            <person name="Liu H."/>
            <person name="Yang S."/>
            <person name="Wang J."/>
            <person name="Krasnoff S.B."/>
            <person name="Xu Y."/>
            <person name="Molnar I."/>
            <person name="Lin M."/>
        </authorList>
    </citation>
    <scope>NUCLEOTIDE SEQUENCE [LARGE SCALE GENOMIC DNA]</scope>
    <source>
        <strain evidence="8 9">ARSEF 6962</strain>
    </source>
</reference>
<dbReference type="EMBL" id="LAYC01000001">
    <property type="protein sequence ID" value="KYK59306.1"/>
    <property type="molecule type" value="Genomic_DNA"/>
</dbReference>
<feature type="compositionally biased region" description="Basic and acidic residues" evidence="5">
    <location>
        <begin position="598"/>
        <end position="621"/>
    </location>
</feature>
<dbReference type="PROSITE" id="PS50076">
    <property type="entry name" value="DNAJ_2"/>
    <property type="match status" value="1"/>
</dbReference>
<feature type="transmembrane region" description="Helical" evidence="6">
    <location>
        <begin position="712"/>
        <end position="732"/>
    </location>
</feature>
<dbReference type="GO" id="GO:0016020">
    <property type="term" value="C:membrane"/>
    <property type="evidence" value="ECO:0007669"/>
    <property type="project" value="UniProtKB-SubCell"/>
</dbReference>
<feature type="compositionally biased region" description="Basic and acidic residues" evidence="5">
    <location>
        <begin position="578"/>
        <end position="591"/>
    </location>
</feature>
<feature type="transmembrane region" description="Helical" evidence="6">
    <location>
        <begin position="738"/>
        <end position="756"/>
    </location>
</feature>
<feature type="compositionally biased region" description="Low complexity" evidence="5">
    <location>
        <begin position="1248"/>
        <end position="1262"/>
    </location>
</feature>
<feature type="transmembrane region" description="Helical" evidence="6">
    <location>
        <begin position="130"/>
        <end position="147"/>
    </location>
</feature>
<feature type="transmembrane region" description="Helical" evidence="6">
    <location>
        <begin position="106"/>
        <end position="123"/>
    </location>
</feature>
<dbReference type="FunCoup" id="A0A151GQD2">
    <property type="interactions" value="17"/>
</dbReference>
<dbReference type="STRING" id="98403.A0A151GQD2"/>
<feature type="transmembrane region" description="Helical" evidence="6">
    <location>
        <begin position="159"/>
        <end position="178"/>
    </location>
</feature>
<feature type="transmembrane region" description="Helical" evidence="6">
    <location>
        <begin position="36"/>
        <end position="61"/>
    </location>
</feature>
<dbReference type="PROSITE" id="PS00636">
    <property type="entry name" value="DNAJ_1"/>
    <property type="match status" value="1"/>
</dbReference>
<keyword evidence="3 6" id="KW-1133">Transmembrane helix</keyword>
<feature type="region of interest" description="Disordered" evidence="5">
    <location>
        <begin position="1207"/>
        <end position="1536"/>
    </location>
</feature>
<protein>
    <recommendedName>
        <fullName evidence="7">J domain-containing protein</fullName>
    </recommendedName>
</protein>
<feature type="region of interest" description="Disordered" evidence="5">
    <location>
        <begin position="1652"/>
        <end position="1851"/>
    </location>
</feature>
<feature type="compositionally biased region" description="Polar residues" evidence="5">
    <location>
        <begin position="1359"/>
        <end position="1373"/>
    </location>
</feature>
<dbReference type="Pfam" id="PF00226">
    <property type="entry name" value="DnaJ"/>
    <property type="match status" value="1"/>
</dbReference>
<feature type="transmembrane region" description="Helical" evidence="6">
    <location>
        <begin position="73"/>
        <end position="94"/>
    </location>
</feature>
<dbReference type="FunFam" id="1.10.287.110:FF:000096">
    <property type="entry name" value="DnaJ domain protein"/>
    <property type="match status" value="1"/>
</dbReference>
<dbReference type="InterPro" id="IPR018253">
    <property type="entry name" value="DnaJ_domain_CS"/>
</dbReference>
<gene>
    <name evidence="8" type="ORF">DCS_00436</name>
</gene>
<dbReference type="InterPro" id="IPR001623">
    <property type="entry name" value="DnaJ_domain"/>
</dbReference>
<feature type="compositionally biased region" description="Polar residues" evidence="5">
    <location>
        <begin position="1083"/>
        <end position="1099"/>
    </location>
</feature>
<evidence type="ECO:0000256" key="5">
    <source>
        <dbReference type="SAM" id="MobiDB-lite"/>
    </source>
</evidence>